<sequence length="99" mass="11286">MNVEGTANSIVAKLDKSLSLTDKQKPRLLNIVTSYLQQKINILPLQQNNQPAYKSKINSMQNGLRAKLKPLFTAEQYTMFQELKPASFDETNVLSHLFF</sequence>
<protein>
    <submittedName>
        <fullName evidence="1">Uncharacterized protein</fullName>
    </submittedName>
</protein>
<evidence type="ECO:0000313" key="2">
    <source>
        <dbReference type="Proteomes" id="UP000253410"/>
    </source>
</evidence>
<accession>A0A365Y235</accession>
<dbReference type="EMBL" id="QFFJ01000001">
    <property type="protein sequence ID" value="RBL92677.1"/>
    <property type="molecule type" value="Genomic_DNA"/>
</dbReference>
<organism evidence="1 2">
    <name type="scientific">Chitinophaga flava</name>
    <dbReference type="NCBI Taxonomy" id="2259036"/>
    <lineage>
        <taxon>Bacteria</taxon>
        <taxon>Pseudomonadati</taxon>
        <taxon>Bacteroidota</taxon>
        <taxon>Chitinophagia</taxon>
        <taxon>Chitinophagales</taxon>
        <taxon>Chitinophagaceae</taxon>
        <taxon>Chitinophaga</taxon>
    </lineage>
</organism>
<gene>
    <name evidence="1" type="ORF">DF182_08890</name>
</gene>
<proteinExistence type="predicted"/>
<reference evidence="1 2" key="1">
    <citation type="submission" date="2018-05" db="EMBL/GenBank/DDBJ databases">
        <title>Chitinophaga sp. K3CV102501T nov., isolated from isolated from a monsoon evergreen broad-leaved forest soil.</title>
        <authorList>
            <person name="Lv Y."/>
        </authorList>
    </citation>
    <scope>NUCLEOTIDE SEQUENCE [LARGE SCALE GENOMIC DNA]</scope>
    <source>
        <strain evidence="1 2">GDMCC 1.1325</strain>
    </source>
</reference>
<keyword evidence="2" id="KW-1185">Reference proteome</keyword>
<evidence type="ECO:0000313" key="1">
    <source>
        <dbReference type="EMBL" id="RBL92677.1"/>
    </source>
</evidence>
<dbReference type="Proteomes" id="UP000253410">
    <property type="component" value="Unassembled WGS sequence"/>
</dbReference>
<comment type="caution">
    <text evidence="1">The sequence shown here is derived from an EMBL/GenBank/DDBJ whole genome shotgun (WGS) entry which is preliminary data.</text>
</comment>
<dbReference type="AlphaFoldDB" id="A0A365Y235"/>
<name>A0A365Y235_9BACT</name>